<dbReference type="GeneID" id="39990297"/>
<sequence length="186" mass="20700">MTGGEASGKQQSSLDEPPAKVARHEKESQEQERVTLYIRCAQIHSRGELMNSFLAEHREELGIQGWYNTEENTSTSSESTISLRPDAPVECVFMKTSRKPYFLLECTANKKDATSVVEKLILLHNKTYKDHPVIIEIAKDGLTVSGERKKLELRDAAKRTPVASSTSAPVGPSTTTSFVPRVLLKR</sequence>
<proteinExistence type="predicted"/>
<feature type="region of interest" description="Disordered" evidence="1">
    <location>
        <begin position="155"/>
        <end position="179"/>
    </location>
</feature>
<keyword evidence="3" id="KW-1185">Reference proteome</keyword>
<dbReference type="OrthoDB" id="246298at2759"/>
<dbReference type="VEuPathDB" id="TriTrypDB:TM35_000491150"/>
<gene>
    <name evidence="2" type="ORF">TM35_000491150</name>
</gene>
<reference evidence="2 3" key="1">
    <citation type="submission" date="2017-03" db="EMBL/GenBank/DDBJ databases">
        <title>An alternative strategy for trypanosome survival in the mammalian bloodstream revealed through genome and transcriptome analysis of the ubiquitous bovine parasite Trypanosoma (Megatrypanum) theileri.</title>
        <authorList>
            <person name="Kelly S."/>
            <person name="Ivens A."/>
            <person name="Mott A."/>
            <person name="O'Neill E."/>
            <person name="Emms D."/>
            <person name="Macleod O."/>
            <person name="Voorheis P."/>
            <person name="Matthews J."/>
            <person name="Matthews K."/>
            <person name="Carrington M."/>
        </authorList>
    </citation>
    <scope>NUCLEOTIDE SEQUENCE [LARGE SCALE GENOMIC DNA]</scope>
    <source>
        <strain evidence="2">Edinburgh</strain>
    </source>
</reference>
<feature type="region of interest" description="Disordered" evidence="1">
    <location>
        <begin position="1"/>
        <end position="30"/>
    </location>
</feature>
<dbReference type="EMBL" id="NBCO01000049">
    <property type="protein sequence ID" value="ORC84109.1"/>
    <property type="molecule type" value="Genomic_DNA"/>
</dbReference>
<dbReference type="RefSeq" id="XP_028878175.1">
    <property type="nucleotide sequence ID" value="XM_029030517.1"/>
</dbReference>
<dbReference type="Proteomes" id="UP000192257">
    <property type="component" value="Unassembled WGS sequence"/>
</dbReference>
<comment type="caution">
    <text evidence="2">The sequence shown here is derived from an EMBL/GenBank/DDBJ whole genome shotgun (WGS) entry which is preliminary data.</text>
</comment>
<accession>A0A1X0NIU6</accession>
<feature type="compositionally biased region" description="Polar residues" evidence="1">
    <location>
        <begin position="162"/>
        <end position="178"/>
    </location>
</feature>
<dbReference type="AlphaFoldDB" id="A0A1X0NIU6"/>
<name>A0A1X0NIU6_9TRYP</name>
<evidence type="ECO:0000313" key="3">
    <source>
        <dbReference type="Proteomes" id="UP000192257"/>
    </source>
</evidence>
<evidence type="ECO:0000256" key="1">
    <source>
        <dbReference type="SAM" id="MobiDB-lite"/>
    </source>
</evidence>
<protein>
    <submittedName>
        <fullName evidence="2">Uncharacterized protein</fullName>
    </submittedName>
</protein>
<organism evidence="2 3">
    <name type="scientific">Trypanosoma theileri</name>
    <dbReference type="NCBI Taxonomy" id="67003"/>
    <lineage>
        <taxon>Eukaryota</taxon>
        <taxon>Discoba</taxon>
        <taxon>Euglenozoa</taxon>
        <taxon>Kinetoplastea</taxon>
        <taxon>Metakinetoplastina</taxon>
        <taxon>Trypanosomatida</taxon>
        <taxon>Trypanosomatidae</taxon>
        <taxon>Trypanosoma</taxon>
    </lineage>
</organism>
<evidence type="ECO:0000313" key="2">
    <source>
        <dbReference type="EMBL" id="ORC84109.1"/>
    </source>
</evidence>